<evidence type="ECO:0000256" key="4">
    <source>
        <dbReference type="ARBA" id="ARBA00005259"/>
    </source>
</evidence>
<dbReference type="EMBL" id="JBFSHR010000005">
    <property type="protein sequence ID" value="MEX6428701.1"/>
    <property type="molecule type" value="Genomic_DNA"/>
</dbReference>
<dbReference type="Gene3D" id="3.40.430.10">
    <property type="entry name" value="Dihydrofolate Reductase, subunit A"/>
    <property type="match status" value="2"/>
</dbReference>
<gene>
    <name evidence="16" type="primary">ribD</name>
    <name evidence="16" type="ORF">AB6A68_02465</name>
</gene>
<evidence type="ECO:0000256" key="14">
    <source>
        <dbReference type="PIRNR" id="PIRNR006769"/>
    </source>
</evidence>
<dbReference type="RefSeq" id="WP_298384709.1">
    <property type="nucleotide sequence ID" value="NZ_JBFSHR010000005.1"/>
</dbReference>
<dbReference type="PANTHER" id="PTHR38011">
    <property type="entry name" value="DIHYDROFOLATE REDUCTASE FAMILY PROTEIN (AFU_ORTHOLOGUE AFUA_8G06820)"/>
    <property type="match status" value="1"/>
</dbReference>
<dbReference type="InterPro" id="IPR002125">
    <property type="entry name" value="CMP_dCMP_dom"/>
</dbReference>
<comment type="pathway">
    <text evidence="3 14">Cofactor biosynthesis; riboflavin biosynthesis; 5-amino-6-(D-ribitylamino)uracil from GTP: step 3/4.</text>
</comment>
<dbReference type="EC" id="1.1.1.193" evidence="14"/>
<dbReference type="Pfam" id="PF01872">
    <property type="entry name" value="RibD_C"/>
    <property type="match status" value="1"/>
</dbReference>
<dbReference type="Proteomes" id="UP001560267">
    <property type="component" value="Unassembled WGS sequence"/>
</dbReference>
<dbReference type="SUPFAM" id="SSF53597">
    <property type="entry name" value="Dihydrofolate reductase-like"/>
    <property type="match status" value="1"/>
</dbReference>
<comment type="cofactor">
    <cofactor evidence="14">
        <name>Zn(2+)</name>
        <dbReference type="ChEBI" id="CHEBI:29105"/>
    </cofactor>
    <text evidence="14">Binds 1 zinc ion.</text>
</comment>
<keyword evidence="11" id="KW-0511">Multifunctional enzyme</keyword>
<dbReference type="SUPFAM" id="SSF53927">
    <property type="entry name" value="Cytidine deaminase-like"/>
    <property type="match status" value="1"/>
</dbReference>
<comment type="similarity">
    <text evidence="4 14">In the N-terminal section; belongs to the cytidine and deoxycytidylate deaminase family.</text>
</comment>
<dbReference type="EC" id="3.5.4.26" evidence="14"/>
<evidence type="ECO:0000313" key="17">
    <source>
        <dbReference type="Proteomes" id="UP001560267"/>
    </source>
</evidence>
<dbReference type="NCBIfam" id="TIGR00326">
    <property type="entry name" value="eubact_ribD"/>
    <property type="match status" value="1"/>
</dbReference>
<accession>A0ABV3XZH8</accession>
<dbReference type="InterPro" id="IPR016193">
    <property type="entry name" value="Cytidine_deaminase-like"/>
</dbReference>
<evidence type="ECO:0000256" key="13">
    <source>
        <dbReference type="ARBA" id="ARBA00049886"/>
    </source>
</evidence>
<evidence type="ECO:0000256" key="3">
    <source>
        <dbReference type="ARBA" id="ARBA00004910"/>
    </source>
</evidence>
<comment type="function">
    <text evidence="1 14">Converts 2,5-diamino-6-(ribosylamino)-4(3h)-pyrimidinone 5'-phosphate into 5-amino-6-(ribosylamino)-2,4(1h,3h)-pyrimidinedione 5'-phosphate.</text>
</comment>
<evidence type="ECO:0000256" key="6">
    <source>
        <dbReference type="ARBA" id="ARBA00022619"/>
    </source>
</evidence>
<dbReference type="PANTHER" id="PTHR38011:SF7">
    <property type="entry name" value="2,5-DIAMINO-6-RIBOSYLAMINO-4(3H)-PYRIMIDINONE 5'-PHOSPHATE REDUCTASE"/>
    <property type="match status" value="1"/>
</dbReference>
<comment type="caution">
    <text evidence="16">The sequence shown here is derived from an EMBL/GenBank/DDBJ whole genome shotgun (WGS) entry which is preliminary data.</text>
</comment>
<dbReference type="Pfam" id="PF00383">
    <property type="entry name" value="dCMP_cyt_deam_1"/>
    <property type="match status" value="1"/>
</dbReference>
<evidence type="ECO:0000259" key="15">
    <source>
        <dbReference type="PROSITE" id="PS51747"/>
    </source>
</evidence>
<keyword evidence="9 14" id="KW-0521">NADP</keyword>
<reference evidence="16 17" key="1">
    <citation type="submission" date="2024-07" db="EMBL/GenBank/DDBJ databases">
        <title>Draft Genome Sequence of Ferrimicrobium acidiphilum Strain YE2023, Isolated from a Pulp of Bioleach Reactor.</title>
        <authorList>
            <person name="Elkina Y.A."/>
            <person name="Bulaeva A.G."/>
            <person name="Beletsky A.V."/>
            <person name="Mardanov A.V."/>
        </authorList>
    </citation>
    <scope>NUCLEOTIDE SEQUENCE [LARGE SCALE GENOMIC DNA]</scope>
    <source>
        <strain evidence="16 17">YE2023</strain>
    </source>
</reference>
<keyword evidence="7 14" id="KW-0479">Metal-binding</keyword>
<keyword evidence="17" id="KW-1185">Reference proteome</keyword>
<proteinExistence type="inferred from homology"/>
<evidence type="ECO:0000256" key="1">
    <source>
        <dbReference type="ARBA" id="ARBA00002151"/>
    </source>
</evidence>
<comment type="catalytic activity">
    <reaction evidence="12 14">
        <text>5-amino-6-(5-phospho-D-ribitylamino)uracil + NADP(+) = 5-amino-6-(5-phospho-D-ribosylamino)uracil + NADPH + H(+)</text>
        <dbReference type="Rhea" id="RHEA:17845"/>
        <dbReference type="ChEBI" id="CHEBI:15378"/>
        <dbReference type="ChEBI" id="CHEBI:57783"/>
        <dbReference type="ChEBI" id="CHEBI:58349"/>
        <dbReference type="ChEBI" id="CHEBI:58421"/>
        <dbReference type="ChEBI" id="CHEBI:58453"/>
        <dbReference type="EC" id="1.1.1.193"/>
    </reaction>
</comment>
<comment type="catalytic activity">
    <reaction evidence="13 14">
        <text>2,5-diamino-6-hydroxy-4-(5-phosphoribosylamino)-pyrimidine + H2O + H(+) = 5-amino-6-(5-phospho-D-ribosylamino)uracil + NH4(+)</text>
        <dbReference type="Rhea" id="RHEA:21868"/>
        <dbReference type="ChEBI" id="CHEBI:15377"/>
        <dbReference type="ChEBI" id="CHEBI:15378"/>
        <dbReference type="ChEBI" id="CHEBI:28938"/>
        <dbReference type="ChEBI" id="CHEBI:58453"/>
        <dbReference type="ChEBI" id="CHEBI:58614"/>
        <dbReference type="EC" id="3.5.4.26"/>
    </reaction>
</comment>
<dbReference type="InterPro" id="IPR016192">
    <property type="entry name" value="APOBEC/CMP_deaminase_Zn-bd"/>
</dbReference>
<evidence type="ECO:0000256" key="10">
    <source>
        <dbReference type="ARBA" id="ARBA00023002"/>
    </source>
</evidence>
<evidence type="ECO:0000256" key="12">
    <source>
        <dbReference type="ARBA" id="ARBA00049861"/>
    </source>
</evidence>
<evidence type="ECO:0000256" key="2">
    <source>
        <dbReference type="ARBA" id="ARBA00004882"/>
    </source>
</evidence>
<keyword evidence="8 14" id="KW-0862">Zinc</keyword>
<dbReference type="CDD" id="cd01284">
    <property type="entry name" value="Riboflavin_deaminase-reductase"/>
    <property type="match status" value="1"/>
</dbReference>
<evidence type="ECO:0000256" key="9">
    <source>
        <dbReference type="ARBA" id="ARBA00022857"/>
    </source>
</evidence>
<dbReference type="PROSITE" id="PS51747">
    <property type="entry name" value="CYT_DCMP_DEAMINASES_2"/>
    <property type="match status" value="1"/>
</dbReference>
<dbReference type="PIRSF" id="PIRSF006769">
    <property type="entry name" value="RibD"/>
    <property type="match status" value="1"/>
</dbReference>
<keyword evidence="6 14" id="KW-0686">Riboflavin biosynthesis</keyword>
<name>A0ABV3XZH8_9ACTN</name>
<evidence type="ECO:0000256" key="8">
    <source>
        <dbReference type="ARBA" id="ARBA00022833"/>
    </source>
</evidence>
<evidence type="ECO:0000256" key="5">
    <source>
        <dbReference type="ARBA" id="ARBA00007417"/>
    </source>
</evidence>
<dbReference type="GO" id="GO:0008703">
    <property type="term" value="F:5-amino-6-(5-phosphoribosylamino)uracil reductase activity"/>
    <property type="evidence" value="ECO:0007669"/>
    <property type="project" value="UniProtKB-EC"/>
</dbReference>
<dbReference type="InterPro" id="IPR004794">
    <property type="entry name" value="Eubact_RibD"/>
</dbReference>
<dbReference type="InterPro" id="IPR050765">
    <property type="entry name" value="Riboflavin_Biosynth_HTPR"/>
</dbReference>
<comment type="similarity">
    <text evidence="5 14">In the C-terminal section; belongs to the HTP reductase family.</text>
</comment>
<feature type="domain" description="CMP/dCMP-type deaminase" evidence="15">
    <location>
        <begin position="1"/>
        <end position="123"/>
    </location>
</feature>
<dbReference type="InterPro" id="IPR002734">
    <property type="entry name" value="RibDG_C"/>
</dbReference>
<comment type="pathway">
    <text evidence="2 14">Cofactor biosynthesis; riboflavin biosynthesis; 5-amino-6-(D-ribitylamino)uracil from GTP: step 2/4.</text>
</comment>
<evidence type="ECO:0000256" key="7">
    <source>
        <dbReference type="ARBA" id="ARBA00022723"/>
    </source>
</evidence>
<dbReference type="PROSITE" id="PS00903">
    <property type="entry name" value="CYT_DCMP_DEAMINASES_1"/>
    <property type="match status" value="1"/>
</dbReference>
<dbReference type="Gene3D" id="3.40.140.10">
    <property type="entry name" value="Cytidine Deaminase, domain 2"/>
    <property type="match status" value="1"/>
</dbReference>
<organism evidence="16 17">
    <name type="scientific">Ferrimicrobium acidiphilum</name>
    <dbReference type="NCBI Taxonomy" id="121039"/>
    <lineage>
        <taxon>Bacteria</taxon>
        <taxon>Bacillati</taxon>
        <taxon>Actinomycetota</taxon>
        <taxon>Acidimicrobiia</taxon>
        <taxon>Acidimicrobiales</taxon>
        <taxon>Acidimicrobiaceae</taxon>
        <taxon>Ferrimicrobium</taxon>
    </lineage>
</organism>
<dbReference type="InterPro" id="IPR024072">
    <property type="entry name" value="DHFR-like_dom_sf"/>
</dbReference>
<evidence type="ECO:0000313" key="16">
    <source>
        <dbReference type="EMBL" id="MEX6428701.1"/>
    </source>
</evidence>
<dbReference type="GO" id="GO:0008835">
    <property type="term" value="F:diaminohydroxyphosphoribosylaminopyrimidine deaminase activity"/>
    <property type="evidence" value="ECO:0007669"/>
    <property type="project" value="UniProtKB-EC"/>
</dbReference>
<keyword evidence="10 14" id="KW-0560">Oxidoreductase</keyword>
<sequence length="344" mass="37001">MIDAELMELALALSRSAREGAPPNPWVGAVVVDDDGVAGQGWTHPSGGPHAEVVALREAGDRARGATMYVTLEPCAHQGRTPPCVAAIEAAGIRRVVASIRDPDERVAGRGLQALRDRGLEVEVGLGAHGVIEELLPYLWQRSTHRPWVRAKVAMTLDARVADRTGVSKWITSAPARERAHRLRSQAQAIVVGARTMEIDRPLLSARPGGVVSERQPERWVFARHPLNYCTPGVSITSESPSRFLDRLGTEGVLEILVEGGPTLLGSFLADDLVDDLHVHLAPIILGDPEATPAFRLPQPGLLSEALRLTHVATQTLGVDVELSLRSASALARQAAFEVELVKD</sequence>
<evidence type="ECO:0000256" key="11">
    <source>
        <dbReference type="ARBA" id="ARBA00023268"/>
    </source>
</evidence>
<keyword evidence="14 16" id="KW-0378">Hydrolase</keyword>
<protein>
    <recommendedName>
        <fullName evidence="14">Riboflavin biosynthesis protein RibD</fullName>
    </recommendedName>
    <domain>
        <recommendedName>
            <fullName evidence="14">Diaminohydroxyphosphoribosylaminopyrimidine deaminase</fullName>
            <shortName evidence="14">DRAP deaminase</shortName>
            <ecNumber evidence="14">3.5.4.26</ecNumber>
        </recommendedName>
        <alternativeName>
            <fullName evidence="14">Riboflavin-specific deaminase</fullName>
        </alternativeName>
    </domain>
    <domain>
        <recommendedName>
            <fullName evidence="14">5-amino-6-(5-phosphoribosylamino)uracil reductase</fullName>
            <ecNumber evidence="14">1.1.1.193</ecNumber>
        </recommendedName>
        <alternativeName>
            <fullName evidence="14">HTP reductase</fullName>
        </alternativeName>
    </domain>
</protein>